<dbReference type="AlphaFoldDB" id="A0A6C0L6Q2"/>
<organism evidence="1">
    <name type="scientific">viral metagenome</name>
    <dbReference type="NCBI Taxonomy" id="1070528"/>
    <lineage>
        <taxon>unclassified sequences</taxon>
        <taxon>metagenomes</taxon>
        <taxon>organismal metagenomes</taxon>
    </lineage>
</organism>
<proteinExistence type="predicted"/>
<dbReference type="EMBL" id="MN740443">
    <property type="protein sequence ID" value="QHU26606.1"/>
    <property type="molecule type" value="Genomic_DNA"/>
</dbReference>
<name>A0A6C0L6Q2_9ZZZZ</name>
<reference evidence="1" key="1">
    <citation type="journal article" date="2020" name="Nature">
        <title>Giant virus diversity and host interactions through global metagenomics.</title>
        <authorList>
            <person name="Schulz F."/>
            <person name="Roux S."/>
            <person name="Paez-Espino D."/>
            <person name="Jungbluth S."/>
            <person name="Walsh D.A."/>
            <person name="Denef V.J."/>
            <person name="McMahon K.D."/>
            <person name="Konstantinidis K.T."/>
            <person name="Eloe-Fadrosh E.A."/>
            <person name="Kyrpides N.C."/>
            <person name="Woyke T."/>
        </authorList>
    </citation>
    <scope>NUCLEOTIDE SEQUENCE</scope>
    <source>
        <strain evidence="1">GVMAG-M-3300027759-42</strain>
    </source>
</reference>
<evidence type="ECO:0000313" key="1">
    <source>
        <dbReference type="EMBL" id="QHU26606.1"/>
    </source>
</evidence>
<accession>A0A6C0L6Q2</accession>
<sequence>MLATGSVKSVKLPSVRETVGFLDAKHLVDGNPLKQSLPLQLGNILEEHG</sequence>
<protein>
    <submittedName>
        <fullName evidence="1">Uncharacterized protein</fullName>
    </submittedName>
</protein>